<dbReference type="Proteomes" id="UP001157960">
    <property type="component" value="Unassembled WGS sequence"/>
</dbReference>
<evidence type="ECO:0000259" key="4">
    <source>
        <dbReference type="PROSITE" id="PS51186"/>
    </source>
</evidence>
<comment type="caution">
    <text evidence="5">The sequence shown here is derived from an EMBL/GenBank/DDBJ whole genome shotgun (WGS) entry which is preliminary data.</text>
</comment>
<feature type="domain" description="N-acetyltransferase" evidence="4">
    <location>
        <begin position="28"/>
        <end position="178"/>
    </location>
</feature>
<accession>A0ABY1P201</accession>
<dbReference type="Gene3D" id="3.40.630.30">
    <property type="match status" value="1"/>
</dbReference>
<proteinExistence type="predicted"/>
<dbReference type="PANTHER" id="PTHR42919:SF8">
    <property type="entry name" value="N-ALPHA-ACETYLTRANSFERASE 50"/>
    <property type="match status" value="1"/>
</dbReference>
<feature type="coiled-coil region" evidence="3">
    <location>
        <begin position="118"/>
        <end position="145"/>
    </location>
</feature>
<dbReference type="InterPro" id="IPR000182">
    <property type="entry name" value="GNAT_dom"/>
</dbReference>
<evidence type="ECO:0000313" key="5">
    <source>
        <dbReference type="EMBL" id="SMP24488.1"/>
    </source>
</evidence>
<keyword evidence="3" id="KW-0175">Coiled coil</keyword>
<keyword evidence="2" id="KW-0012">Acyltransferase</keyword>
<dbReference type="SUPFAM" id="SSF55729">
    <property type="entry name" value="Acyl-CoA N-acyltransferases (Nat)"/>
    <property type="match status" value="1"/>
</dbReference>
<protein>
    <submittedName>
        <fullName evidence="5">Acetyltransferase (GNAT) family protein</fullName>
    </submittedName>
</protein>
<gene>
    <name evidence="5" type="ORF">SAMN06264346_1083</name>
</gene>
<organism evidence="5 6">
    <name type="scientific">Chryseobacterium profundimaris</name>
    <dbReference type="NCBI Taxonomy" id="1387275"/>
    <lineage>
        <taxon>Bacteria</taxon>
        <taxon>Pseudomonadati</taxon>
        <taxon>Bacteroidota</taxon>
        <taxon>Flavobacteriia</taxon>
        <taxon>Flavobacteriales</taxon>
        <taxon>Weeksellaceae</taxon>
        <taxon>Chryseobacterium group</taxon>
        <taxon>Chryseobacterium</taxon>
    </lineage>
</organism>
<dbReference type="InterPro" id="IPR051556">
    <property type="entry name" value="N-term/lysine_N-AcTrnsfr"/>
</dbReference>
<evidence type="ECO:0000313" key="6">
    <source>
        <dbReference type="Proteomes" id="UP001157960"/>
    </source>
</evidence>
<evidence type="ECO:0000256" key="3">
    <source>
        <dbReference type="SAM" id="Coils"/>
    </source>
</evidence>
<evidence type="ECO:0000256" key="2">
    <source>
        <dbReference type="ARBA" id="ARBA00023315"/>
    </source>
</evidence>
<dbReference type="InterPro" id="IPR016181">
    <property type="entry name" value="Acyl_CoA_acyltransferase"/>
</dbReference>
<dbReference type="InterPro" id="IPR008125">
    <property type="entry name" value="Streptothricin_AcTrfase"/>
</dbReference>
<reference evidence="5 6" key="1">
    <citation type="submission" date="2017-05" db="EMBL/GenBank/DDBJ databases">
        <authorList>
            <person name="Varghese N."/>
            <person name="Submissions S."/>
        </authorList>
    </citation>
    <scope>NUCLEOTIDE SEQUENCE [LARGE SCALE GENOMIC DNA]</scope>
    <source>
        <strain evidence="5 6">DSM 28214</strain>
    </source>
</reference>
<dbReference type="EMBL" id="FXTZ01000008">
    <property type="protein sequence ID" value="SMP24488.1"/>
    <property type="molecule type" value="Genomic_DNA"/>
</dbReference>
<dbReference type="CDD" id="cd04301">
    <property type="entry name" value="NAT_SF"/>
    <property type="match status" value="1"/>
</dbReference>
<dbReference type="RefSeq" id="WP_283422473.1">
    <property type="nucleotide sequence ID" value="NZ_FXTZ01000008.1"/>
</dbReference>
<keyword evidence="1" id="KW-0808">Transferase</keyword>
<name>A0ABY1P201_9FLAO</name>
<sequence>MEILKLESLSGNPFLDLGVNDYITEKIYVVSAIESGNSFEFSIREKKQHYRKIGNSIDKDFERLNSIIKKGHSFGAFHNGELIAWAVCDLRSWNNSIFIENILVNKNFRGQNIGRLLIKAINREARELECRIVELETQNTNYQAIQFFQKAGFAITGINTKRYNDSTETAVFMSFDLLI</sequence>
<dbReference type="Pfam" id="PF00583">
    <property type="entry name" value="Acetyltransf_1"/>
    <property type="match status" value="1"/>
</dbReference>
<dbReference type="PANTHER" id="PTHR42919">
    <property type="entry name" value="N-ALPHA-ACETYLTRANSFERASE"/>
    <property type="match status" value="1"/>
</dbReference>
<evidence type="ECO:0000256" key="1">
    <source>
        <dbReference type="ARBA" id="ARBA00022679"/>
    </source>
</evidence>
<dbReference type="PROSITE" id="PS51186">
    <property type="entry name" value="GNAT"/>
    <property type="match status" value="1"/>
</dbReference>
<keyword evidence="6" id="KW-1185">Reference proteome</keyword>
<dbReference type="PRINTS" id="PR01754">
    <property type="entry name" value="SACTRNSFRASE"/>
</dbReference>